<dbReference type="Gene3D" id="3.30.590.10">
    <property type="entry name" value="Glutamine synthetase/guanido kinase, catalytic domain"/>
    <property type="match status" value="1"/>
</dbReference>
<dbReference type="Pfam" id="PF00120">
    <property type="entry name" value="Gln-synt_C"/>
    <property type="match status" value="1"/>
</dbReference>
<organism evidence="8 9">
    <name type="scientific">Lithohypha guttulata</name>
    <dbReference type="NCBI Taxonomy" id="1690604"/>
    <lineage>
        <taxon>Eukaryota</taxon>
        <taxon>Fungi</taxon>
        <taxon>Dikarya</taxon>
        <taxon>Ascomycota</taxon>
        <taxon>Pezizomycotina</taxon>
        <taxon>Eurotiomycetes</taxon>
        <taxon>Chaetothyriomycetidae</taxon>
        <taxon>Chaetothyriales</taxon>
        <taxon>Trichomeriaceae</taxon>
        <taxon>Lithohypha</taxon>
    </lineage>
</organism>
<sequence length="431" mass="47896">MSTDNQLLTRFLEHHPEVDYFYLIWIDTVGVSRARVLTKNHLVNLTQSKQKIATIRSIFSRLQDDTPNGTRVNTSAGSVNIVPDLGTLRLAGYSPRSATVLCRFCNSDESSFDLDARSVCQKAIESLNVAGTDLRCGFELEFTLLGAQSGRTKDVSPFDRQWSSARALTQPAVKFLKDVVQALDHSGIQVLQFHAEYGPGQYEVSTAPLPALDALDSYVVSKETVYSIAEQHNLRASFHPKPIADAPGSGAHVHFSISEKLKEEAAIAGILFHLSSICAFSLPTEVSYARVEDSGWAGGRWKAWGSENREVPLRKIAPGHWEFRVIDGTANMYLVLGAIALAAEDGISKNMSLSLRDCSYDPALLTNDQRRELGITERLPQSLSESLRSLELDTELRQGLFKPIVDNFLSSKRAEMDLLKKQGISWYLQWY</sequence>
<proteinExistence type="inferred from homology"/>
<dbReference type="EMBL" id="JAVRRJ010000003">
    <property type="protein sequence ID" value="KAK5086703.1"/>
    <property type="molecule type" value="Genomic_DNA"/>
</dbReference>
<dbReference type="AlphaFoldDB" id="A0AAN7T1C2"/>
<dbReference type="GO" id="GO:0004356">
    <property type="term" value="F:glutamine synthetase activity"/>
    <property type="evidence" value="ECO:0007669"/>
    <property type="project" value="InterPro"/>
</dbReference>
<evidence type="ECO:0000256" key="6">
    <source>
        <dbReference type="RuleBase" id="RU000384"/>
    </source>
</evidence>
<dbReference type="PROSITE" id="PS00181">
    <property type="entry name" value="GLNA_ATP"/>
    <property type="match status" value="1"/>
</dbReference>
<keyword evidence="4" id="KW-0460">Magnesium</keyword>
<evidence type="ECO:0000256" key="4">
    <source>
        <dbReference type="ARBA" id="ARBA00022842"/>
    </source>
</evidence>
<evidence type="ECO:0000313" key="9">
    <source>
        <dbReference type="Proteomes" id="UP001309876"/>
    </source>
</evidence>
<dbReference type="PANTHER" id="PTHR43785">
    <property type="entry name" value="GAMMA-GLUTAMYLPUTRESCINE SYNTHETASE"/>
    <property type="match status" value="1"/>
</dbReference>
<dbReference type="Gene3D" id="3.10.20.70">
    <property type="entry name" value="Glutamine synthetase, N-terminal domain"/>
    <property type="match status" value="1"/>
</dbReference>
<dbReference type="InterPro" id="IPR027303">
    <property type="entry name" value="Gln_synth_gly_rich_site"/>
</dbReference>
<dbReference type="InterPro" id="IPR014746">
    <property type="entry name" value="Gln_synth/guanido_kin_cat_dom"/>
</dbReference>
<evidence type="ECO:0000256" key="2">
    <source>
        <dbReference type="ARBA" id="ARBA00021364"/>
    </source>
</evidence>
<dbReference type="Proteomes" id="UP001309876">
    <property type="component" value="Unassembled WGS sequence"/>
</dbReference>
<comment type="similarity">
    <text evidence="5 6">Belongs to the glutamine synthetase family.</text>
</comment>
<name>A0AAN7T1C2_9EURO</name>
<evidence type="ECO:0000256" key="3">
    <source>
        <dbReference type="ARBA" id="ARBA00022598"/>
    </source>
</evidence>
<comment type="cofactor">
    <cofactor evidence="1">
        <name>Mg(2+)</name>
        <dbReference type="ChEBI" id="CHEBI:18420"/>
    </cofactor>
</comment>
<dbReference type="InterPro" id="IPR036651">
    <property type="entry name" value="Gln_synt_N_sf"/>
</dbReference>
<dbReference type="GO" id="GO:0006542">
    <property type="term" value="P:glutamine biosynthetic process"/>
    <property type="evidence" value="ECO:0007669"/>
    <property type="project" value="InterPro"/>
</dbReference>
<keyword evidence="9" id="KW-1185">Reference proteome</keyword>
<dbReference type="PANTHER" id="PTHR43785:SF2">
    <property type="entry name" value="TYPE-1 GLUTAMINE SYNTHETASE 1"/>
    <property type="match status" value="1"/>
</dbReference>
<dbReference type="SUPFAM" id="SSF55931">
    <property type="entry name" value="Glutamine synthetase/guanido kinase"/>
    <property type="match status" value="1"/>
</dbReference>
<accession>A0AAN7T1C2</accession>
<gene>
    <name evidence="8" type="ORF">LTR05_003871</name>
</gene>
<evidence type="ECO:0000256" key="1">
    <source>
        <dbReference type="ARBA" id="ARBA00001946"/>
    </source>
</evidence>
<evidence type="ECO:0000313" key="8">
    <source>
        <dbReference type="EMBL" id="KAK5086703.1"/>
    </source>
</evidence>
<feature type="domain" description="GS catalytic" evidence="7">
    <location>
        <begin position="116"/>
        <end position="431"/>
    </location>
</feature>
<evidence type="ECO:0000259" key="7">
    <source>
        <dbReference type="PROSITE" id="PS51987"/>
    </source>
</evidence>
<evidence type="ECO:0000256" key="5">
    <source>
        <dbReference type="PROSITE-ProRule" id="PRU01331"/>
    </source>
</evidence>
<dbReference type="SMART" id="SM01230">
    <property type="entry name" value="Gln-synt_C"/>
    <property type="match status" value="1"/>
</dbReference>
<dbReference type="PROSITE" id="PS51987">
    <property type="entry name" value="GS_CATALYTIC"/>
    <property type="match status" value="1"/>
</dbReference>
<reference evidence="8 9" key="1">
    <citation type="submission" date="2023-08" db="EMBL/GenBank/DDBJ databases">
        <title>Black Yeasts Isolated from many extreme environments.</title>
        <authorList>
            <person name="Coleine C."/>
            <person name="Stajich J.E."/>
            <person name="Selbmann L."/>
        </authorList>
    </citation>
    <scope>NUCLEOTIDE SEQUENCE [LARGE SCALE GENOMIC DNA]</scope>
    <source>
        <strain evidence="8 9">CCFEE 5910</strain>
    </source>
</reference>
<protein>
    <recommendedName>
        <fullName evidence="2">Glutamine synthetase</fullName>
    </recommendedName>
</protein>
<comment type="caution">
    <text evidence="8">The sequence shown here is derived from an EMBL/GenBank/DDBJ whole genome shotgun (WGS) entry which is preliminary data.</text>
</comment>
<keyword evidence="3" id="KW-0436">Ligase</keyword>
<dbReference type="InterPro" id="IPR008146">
    <property type="entry name" value="Gln_synth_cat_dom"/>
</dbReference>